<accession>A0A2A2TH30</accession>
<comment type="caution">
    <text evidence="2">The sequence shown here is derived from an EMBL/GenBank/DDBJ whole genome shotgun (WGS) entry which is preliminary data.</text>
</comment>
<evidence type="ECO:0000313" key="3">
    <source>
        <dbReference type="Proteomes" id="UP000218238"/>
    </source>
</evidence>
<keyword evidence="3" id="KW-1185">Reference proteome</keyword>
<protein>
    <recommendedName>
        <fullName evidence="4">DUF928 domain-containing protein</fullName>
    </recommendedName>
</protein>
<sequence length="267" mass="29682">MQHFVFATSIIYCTLLTQTAELQAKPVPTNPTNPTFKKPTPKKVANIGQIQFIRPILPPGNAPGGRRTGGGRRDSCPDVNPKLTALVPVTEAADSVTNVWSLTSAEHPTFWFYLPYTKSSKYPTEFILQDSDGESIHQTEISLPEKPGIISVSIPNSATPLVIGQQYRWFLKVYCSQQKKSLPIYVEGVINRVNLSAIATQQLRIATPQQQITIYAKNGMWFQALTTLGELRRKNPQDATLQATWNNLLAEINLIEIAEKPLISNKP</sequence>
<name>A0A2A2TH30_9CYAN</name>
<dbReference type="AlphaFoldDB" id="A0A2A2TH30"/>
<evidence type="ECO:0008006" key="4">
    <source>
        <dbReference type="Google" id="ProtNLM"/>
    </source>
</evidence>
<organism evidence="2 3">
    <name type="scientific">Brunnivagina elsteri CCALA 953</name>
    <dbReference type="NCBI Taxonomy" id="987040"/>
    <lineage>
        <taxon>Bacteria</taxon>
        <taxon>Bacillati</taxon>
        <taxon>Cyanobacteriota</taxon>
        <taxon>Cyanophyceae</taxon>
        <taxon>Nostocales</taxon>
        <taxon>Calotrichaceae</taxon>
        <taxon>Brunnivagina</taxon>
    </lineage>
</organism>
<dbReference type="Pfam" id="PF06051">
    <property type="entry name" value="DUF928"/>
    <property type="match status" value="1"/>
</dbReference>
<gene>
    <name evidence="2" type="ORF">CK510_16635</name>
</gene>
<feature type="region of interest" description="Disordered" evidence="1">
    <location>
        <begin position="56"/>
        <end position="77"/>
    </location>
</feature>
<proteinExistence type="predicted"/>
<dbReference type="EMBL" id="NTFS01000186">
    <property type="protein sequence ID" value="PAX52935.1"/>
    <property type="molecule type" value="Genomic_DNA"/>
</dbReference>
<evidence type="ECO:0000256" key="1">
    <source>
        <dbReference type="SAM" id="MobiDB-lite"/>
    </source>
</evidence>
<dbReference type="OrthoDB" id="536034at2"/>
<dbReference type="Proteomes" id="UP000218238">
    <property type="component" value="Unassembled WGS sequence"/>
</dbReference>
<reference evidence="2 3" key="1">
    <citation type="submission" date="2017-08" db="EMBL/GenBank/DDBJ databases">
        <title>Draft genome sequence of filamentous cyanobacterium Calothrix elsteri CCALA 953.</title>
        <authorList>
            <person name="Gagunashvili A.N."/>
            <person name="Elster J."/>
            <person name="Andresson O.S."/>
        </authorList>
    </citation>
    <scope>NUCLEOTIDE SEQUENCE [LARGE SCALE GENOMIC DNA]</scope>
    <source>
        <strain evidence="2 3">CCALA 953</strain>
    </source>
</reference>
<evidence type="ECO:0000313" key="2">
    <source>
        <dbReference type="EMBL" id="PAX52935.1"/>
    </source>
</evidence>
<dbReference type="InterPro" id="IPR010328">
    <property type="entry name" value="DUF928"/>
</dbReference>